<evidence type="ECO:0000256" key="9">
    <source>
        <dbReference type="ARBA" id="ARBA00040649"/>
    </source>
</evidence>
<dbReference type="SUPFAM" id="SSF55856">
    <property type="entry name" value="Cytochrome b5-like heme/steroid binding domain"/>
    <property type="match status" value="1"/>
</dbReference>
<evidence type="ECO:0000256" key="4">
    <source>
        <dbReference type="ARBA" id="ARBA00022723"/>
    </source>
</evidence>
<gene>
    <name evidence="12" type="ORF">PHAECO_LOCUS5029</name>
</gene>
<dbReference type="GO" id="GO:0005930">
    <property type="term" value="C:axoneme"/>
    <property type="evidence" value="ECO:0007669"/>
    <property type="project" value="UniProtKB-SubCell"/>
</dbReference>
<accession>A0A9P0DKS5</accession>
<evidence type="ECO:0000256" key="8">
    <source>
        <dbReference type="ARBA" id="ARBA00038168"/>
    </source>
</evidence>
<keyword evidence="2" id="KW-0963">Cytoplasm</keyword>
<dbReference type="Proteomes" id="UP001153737">
    <property type="component" value="Chromosome 15"/>
</dbReference>
<evidence type="ECO:0000259" key="11">
    <source>
        <dbReference type="PROSITE" id="PS50255"/>
    </source>
</evidence>
<keyword evidence="6" id="KW-0206">Cytoskeleton</keyword>
<comment type="function">
    <text evidence="10">Radial spoke stalk protein that binds heme under oxidizing conditions. Required for the coordinated beating of multiple cilia maybe by functioning in a redox signaling pathway.</text>
</comment>
<organism evidence="12 13">
    <name type="scientific">Phaedon cochleariae</name>
    <name type="common">Mustard beetle</name>
    <dbReference type="NCBI Taxonomy" id="80249"/>
    <lineage>
        <taxon>Eukaryota</taxon>
        <taxon>Metazoa</taxon>
        <taxon>Ecdysozoa</taxon>
        <taxon>Arthropoda</taxon>
        <taxon>Hexapoda</taxon>
        <taxon>Insecta</taxon>
        <taxon>Pterygota</taxon>
        <taxon>Neoptera</taxon>
        <taxon>Endopterygota</taxon>
        <taxon>Coleoptera</taxon>
        <taxon>Polyphaga</taxon>
        <taxon>Cucujiformia</taxon>
        <taxon>Chrysomeloidea</taxon>
        <taxon>Chrysomelidae</taxon>
        <taxon>Chrysomelinae</taxon>
        <taxon>Chrysomelini</taxon>
        <taxon>Phaedon</taxon>
    </lineage>
</organism>
<reference evidence="12" key="1">
    <citation type="submission" date="2022-01" db="EMBL/GenBank/DDBJ databases">
        <authorList>
            <person name="King R."/>
        </authorList>
    </citation>
    <scope>NUCLEOTIDE SEQUENCE</scope>
</reference>
<keyword evidence="3" id="KW-0349">Heme</keyword>
<sequence length="232" mass="27295">MSKGNGWRYFAPFEVVIHNCPEDCWVSFLGKVFDVTPLVQKHAGERCVQPLLAMAGKDISSWFDERTGDIQHYVHPVTGCRVPYCPHGPIPDVPEQVPTSDWRPLDRPPWWDDERYQVGLLTKRVRPLRIINMVCPFNQEVQLNVCSEDTFIRIEERYLLFNSDAASYTWRYTNRNINMNKTLDENGILDERDTFTDLGLPQNYYIPSVFLYYNDDLKYFDFDDDDCEPVEY</sequence>
<name>A0A9P0DKS5_PHACE</name>
<proteinExistence type="inferred from homology"/>
<dbReference type="AlphaFoldDB" id="A0A9P0DKS5"/>
<evidence type="ECO:0000256" key="10">
    <source>
        <dbReference type="ARBA" id="ARBA00046139"/>
    </source>
</evidence>
<dbReference type="OrthoDB" id="260091at2759"/>
<evidence type="ECO:0000313" key="13">
    <source>
        <dbReference type="Proteomes" id="UP001153737"/>
    </source>
</evidence>
<dbReference type="PANTHER" id="PTHR21281:SF0">
    <property type="entry name" value="CYTOCHROME B5 DOMAIN-CONTAINING PROTEIN 1"/>
    <property type="match status" value="1"/>
</dbReference>
<evidence type="ECO:0000256" key="3">
    <source>
        <dbReference type="ARBA" id="ARBA00022617"/>
    </source>
</evidence>
<dbReference type="InterPro" id="IPR001199">
    <property type="entry name" value="Cyt_B5-like_heme/steroid-bd"/>
</dbReference>
<evidence type="ECO:0000256" key="2">
    <source>
        <dbReference type="ARBA" id="ARBA00022490"/>
    </source>
</evidence>
<dbReference type="PANTHER" id="PTHR21281">
    <property type="entry name" value="CYTOCHROME B5 DOMAIN-CONTAINING PROTEIN 1"/>
    <property type="match status" value="1"/>
</dbReference>
<evidence type="ECO:0000256" key="6">
    <source>
        <dbReference type="ARBA" id="ARBA00023212"/>
    </source>
</evidence>
<protein>
    <recommendedName>
        <fullName evidence="9">Cytochrome b5 domain-containing protein 1</fullName>
    </recommendedName>
</protein>
<dbReference type="Gene3D" id="3.10.120.10">
    <property type="entry name" value="Cytochrome b5-like heme/steroid binding domain"/>
    <property type="match status" value="1"/>
</dbReference>
<dbReference type="Pfam" id="PF00173">
    <property type="entry name" value="Cyt-b5"/>
    <property type="match status" value="1"/>
</dbReference>
<evidence type="ECO:0000256" key="1">
    <source>
        <dbReference type="ARBA" id="ARBA00004430"/>
    </source>
</evidence>
<feature type="domain" description="Cytochrome b5 heme-binding" evidence="11">
    <location>
        <begin position="7"/>
        <end position="72"/>
    </location>
</feature>
<dbReference type="InterPro" id="IPR036400">
    <property type="entry name" value="Cyt_B5-like_heme/steroid_sf"/>
</dbReference>
<keyword evidence="7" id="KW-0966">Cell projection</keyword>
<comment type="subcellular location">
    <subcellularLocation>
        <location evidence="1">Cytoplasm</location>
        <location evidence="1">Cytoskeleton</location>
        <location evidence="1">Cilium axoneme</location>
    </subcellularLocation>
</comment>
<reference evidence="12" key="2">
    <citation type="submission" date="2022-10" db="EMBL/GenBank/DDBJ databases">
        <authorList>
            <consortium name="ENA_rothamsted_submissions"/>
            <consortium name="culmorum"/>
            <person name="King R."/>
        </authorList>
    </citation>
    <scope>NUCLEOTIDE SEQUENCE</scope>
</reference>
<evidence type="ECO:0000256" key="7">
    <source>
        <dbReference type="ARBA" id="ARBA00023273"/>
    </source>
</evidence>
<evidence type="ECO:0000256" key="5">
    <source>
        <dbReference type="ARBA" id="ARBA00023004"/>
    </source>
</evidence>
<dbReference type="InterPro" id="IPR052320">
    <property type="entry name" value="Cytochrome_b5_domain"/>
</dbReference>
<dbReference type="GO" id="GO:0046872">
    <property type="term" value="F:metal ion binding"/>
    <property type="evidence" value="ECO:0007669"/>
    <property type="project" value="UniProtKB-KW"/>
</dbReference>
<dbReference type="PROSITE" id="PS50255">
    <property type="entry name" value="CYTOCHROME_B5_2"/>
    <property type="match status" value="1"/>
</dbReference>
<dbReference type="SMART" id="SM01117">
    <property type="entry name" value="Cyt-b5"/>
    <property type="match status" value="1"/>
</dbReference>
<keyword evidence="5" id="KW-0408">Iron</keyword>
<keyword evidence="13" id="KW-1185">Reference proteome</keyword>
<evidence type="ECO:0000313" key="12">
    <source>
        <dbReference type="EMBL" id="CAH1154034.1"/>
    </source>
</evidence>
<dbReference type="EMBL" id="OU896721">
    <property type="protein sequence ID" value="CAH1154034.1"/>
    <property type="molecule type" value="Genomic_DNA"/>
</dbReference>
<keyword evidence="4" id="KW-0479">Metal-binding</keyword>
<comment type="similarity">
    <text evidence="8">Belongs to the cytochrome b5 family.</text>
</comment>